<sequence length="129" mass="14214">MNIDSTQFVAAGGDESEFDIPIAATTWSTNQLYCIIDACFDMQKRTTGNITNPLYHISLSHGGAEFIRFRVPITKVYDGVQGYTTLFRPSRDVQTSASDTITVRVIDSSGMRIMNPGPWALSFFMSSSG</sequence>
<gene>
    <name evidence="1" type="ORF">MarFTMF_503</name>
</gene>
<protein>
    <submittedName>
        <fullName evidence="1">Uncharacterized protein</fullName>
    </submittedName>
</protein>
<name>A0AA96ENZ5_9VIRU</name>
<accession>A0AA96ENZ5</accession>
<organism evidence="1">
    <name type="scientific">Marseillevirus sp</name>
    <dbReference type="NCBI Taxonomy" id="2809551"/>
    <lineage>
        <taxon>Viruses</taxon>
        <taxon>Varidnaviria</taxon>
        <taxon>Bamfordvirae</taxon>
        <taxon>Nucleocytoviricota</taxon>
        <taxon>Megaviricetes</taxon>
        <taxon>Pimascovirales</taxon>
        <taxon>Pimascovirales incertae sedis</taxon>
        <taxon>Marseilleviridae</taxon>
        <taxon>Marseillevirus</taxon>
    </lineage>
</organism>
<evidence type="ECO:0000313" key="1">
    <source>
        <dbReference type="EMBL" id="WNL50019.1"/>
    </source>
</evidence>
<reference evidence="1" key="1">
    <citation type="submission" date="2023-07" db="EMBL/GenBank/DDBJ databases">
        <authorList>
            <person name="Xia Y."/>
        </authorList>
    </citation>
    <scope>NUCLEOTIDE SEQUENCE</scope>
    <source>
        <strain evidence="1">F</strain>
    </source>
</reference>
<proteinExistence type="predicted"/>
<dbReference type="EMBL" id="OR343188">
    <property type="protein sequence ID" value="WNL50019.1"/>
    <property type="molecule type" value="Genomic_DNA"/>
</dbReference>